<protein>
    <submittedName>
        <fullName evidence="1">Uncharacterized protein</fullName>
    </submittedName>
</protein>
<proteinExistence type="predicted"/>
<evidence type="ECO:0000313" key="2">
    <source>
        <dbReference type="Proteomes" id="UP000007814"/>
    </source>
</evidence>
<organism evidence="1 2">
    <name type="scientific">Actinomyces naeslundii (strain ATCC 12104 / DSM 43013 / CCUG 2238 / JCM 8349 / NCTC 10301 / Howell 279)</name>
    <dbReference type="NCBI Taxonomy" id="1115803"/>
    <lineage>
        <taxon>Bacteria</taxon>
        <taxon>Bacillati</taxon>
        <taxon>Actinomycetota</taxon>
        <taxon>Actinomycetes</taxon>
        <taxon>Actinomycetales</taxon>
        <taxon>Actinomycetaceae</taxon>
        <taxon>Actinomyces</taxon>
    </lineage>
</organism>
<dbReference type="AlphaFoldDB" id="J3JJU9"/>
<comment type="caution">
    <text evidence="1">The sequence shown here is derived from an EMBL/GenBank/DDBJ whole genome shotgun (WGS) entry which is preliminary data.</text>
</comment>
<gene>
    <name evidence="1" type="ORF">HMPREF1129_0301</name>
</gene>
<reference evidence="1 2" key="1">
    <citation type="submission" date="2012-07" db="EMBL/GenBank/DDBJ databases">
        <authorList>
            <person name="Durkin A.S."/>
            <person name="McCorrison J."/>
            <person name="Torralba M."/>
            <person name="Gillis M."/>
            <person name="Methe B."/>
            <person name="Sutton G."/>
            <person name="Nelson K.E."/>
        </authorList>
    </citation>
    <scope>NUCLEOTIDE SEQUENCE [LARGE SCALE GENOMIC DNA]</scope>
    <source>
        <strain evidence="2">ATCC 12104 / DSM 43013 / CCUG 2238 / JCM 8349 / NCTC 10301 / Howell 279</strain>
    </source>
</reference>
<evidence type="ECO:0000313" key="1">
    <source>
        <dbReference type="EMBL" id="EJN84756.1"/>
    </source>
</evidence>
<dbReference type="Proteomes" id="UP000007814">
    <property type="component" value="Unassembled WGS sequence"/>
</dbReference>
<sequence>MIASLRARVASLMSSEAEAPESSLSLFVPRAELLAVMPPL</sequence>
<name>J3JJU9_ACTNH</name>
<dbReference type="EMBL" id="ALJK01000133">
    <property type="protein sequence ID" value="EJN84756.1"/>
    <property type="molecule type" value="Genomic_DNA"/>
</dbReference>
<accession>J3JJU9</accession>